<evidence type="ECO:0000256" key="6">
    <source>
        <dbReference type="ARBA" id="ARBA00022917"/>
    </source>
</evidence>
<comment type="subcellular location">
    <subcellularLocation>
        <location evidence="9">Cytoplasm</location>
    </subcellularLocation>
</comment>
<dbReference type="SUPFAM" id="SSF55190">
    <property type="entry name" value="Arginyl-tRNA synthetase (ArgRS), N-terminal 'additional' domain"/>
    <property type="match status" value="1"/>
</dbReference>
<comment type="similarity">
    <text evidence="1 9 10">Belongs to the class-I aminoacyl-tRNA synthetase family.</text>
</comment>
<feature type="domain" description="DALR anticodon binding" evidence="11">
    <location>
        <begin position="467"/>
        <end position="582"/>
    </location>
</feature>
<dbReference type="GO" id="GO:0004814">
    <property type="term" value="F:arginine-tRNA ligase activity"/>
    <property type="evidence" value="ECO:0007669"/>
    <property type="project" value="UniProtKB-EC"/>
</dbReference>
<dbReference type="PROSITE" id="PS00178">
    <property type="entry name" value="AA_TRNA_LIGASE_I"/>
    <property type="match status" value="1"/>
</dbReference>
<dbReference type="Pfam" id="PF03485">
    <property type="entry name" value="Arg_tRNA_synt_N"/>
    <property type="match status" value="1"/>
</dbReference>
<comment type="subunit">
    <text evidence="9">Monomer.</text>
</comment>
<gene>
    <name evidence="9 13" type="primary">argS</name>
    <name evidence="13" type="ORF">J8380_15570</name>
</gene>
<accession>A0ABX7X6V2</accession>
<dbReference type="EMBL" id="CP072800">
    <property type="protein sequence ID" value="QTR49634.1"/>
    <property type="molecule type" value="Genomic_DNA"/>
</dbReference>
<keyword evidence="5 9" id="KW-0067">ATP-binding</keyword>
<comment type="catalytic activity">
    <reaction evidence="8 9">
        <text>tRNA(Arg) + L-arginine + ATP = L-arginyl-tRNA(Arg) + AMP + diphosphate</text>
        <dbReference type="Rhea" id="RHEA:20301"/>
        <dbReference type="Rhea" id="RHEA-COMP:9658"/>
        <dbReference type="Rhea" id="RHEA-COMP:9673"/>
        <dbReference type="ChEBI" id="CHEBI:30616"/>
        <dbReference type="ChEBI" id="CHEBI:32682"/>
        <dbReference type="ChEBI" id="CHEBI:33019"/>
        <dbReference type="ChEBI" id="CHEBI:78442"/>
        <dbReference type="ChEBI" id="CHEBI:78513"/>
        <dbReference type="ChEBI" id="CHEBI:456215"/>
        <dbReference type="EC" id="6.1.1.19"/>
    </reaction>
</comment>
<dbReference type="InterPro" id="IPR009080">
    <property type="entry name" value="tRNAsynth_Ia_anticodon-bd"/>
</dbReference>
<dbReference type="PANTHER" id="PTHR11956">
    <property type="entry name" value="ARGINYL-TRNA SYNTHETASE"/>
    <property type="match status" value="1"/>
</dbReference>
<dbReference type="SUPFAM" id="SSF47323">
    <property type="entry name" value="Anticodon-binding domain of a subclass of class I aminoacyl-tRNA synthetases"/>
    <property type="match status" value="1"/>
</dbReference>
<dbReference type="Gene3D" id="3.30.1360.70">
    <property type="entry name" value="Arginyl tRNA synthetase N-terminal domain"/>
    <property type="match status" value="1"/>
</dbReference>
<dbReference type="InterPro" id="IPR036695">
    <property type="entry name" value="Arg-tRNA-synth_N_sf"/>
</dbReference>
<evidence type="ECO:0000256" key="1">
    <source>
        <dbReference type="ARBA" id="ARBA00005594"/>
    </source>
</evidence>
<sequence>MNIRQLLDDRITAALHALGAPANVTAIVKPSARPEFGDYQANGVMAAAKQLKLNPRELATRLLETLDLSDLAEKLEVAGPGFINIHLKNAWLAEMLVPFGSAQGSVARRLSEVEAQTIVIDYSGPNLAKEMHVGHLRSTIIGDAVARVLEFQGHKVIRQNHVGDWGTQFGMLIAHMVSMAEQHGGVSGVAPQLADLETFYREAKKRFDDEPQFANTARDYVVKLQSGDAECLAWWQQFIDISLHHCEAVYERLGVSLTRADVKPESAYNADLAQVVSDLQTSGLLVEDQGAQCVFLEEFKNKDGSITPIIVQKTGGGYLYATTDLAALRYRSSVLNIDRALYFTDARQSLHFQQVFTLARKAGFVRTDIALEHMPFGNMLGEDGKPFKTRTGGTVKLVELLTEAEERAFALVTEKNPTLDETERRAIAHTVGIGAVKYADLSKNRNSDYIFNWETMLSFEGNTAPYLQYAYARIKSIFRRAQLETGNASIVLQASAERVLAVKLLQFTEVTDSVAKEGLPNHLCAYLYELAGNFMSFYEACPILKEGVDAEVRDSRLHLAQVTAQTLQTGLALLGIEVMERM</sequence>
<dbReference type="Pfam" id="PF00750">
    <property type="entry name" value="tRNA-synt_1d"/>
    <property type="match status" value="1"/>
</dbReference>
<dbReference type="Proteomes" id="UP000672027">
    <property type="component" value="Chromosome"/>
</dbReference>
<evidence type="ECO:0000313" key="14">
    <source>
        <dbReference type="Proteomes" id="UP000672027"/>
    </source>
</evidence>
<keyword evidence="4 9" id="KW-0547">Nucleotide-binding</keyword>
<proteinExistence type="inferred from homology"/>
<keyword evidence="3 9" id="KW-0436">Ligase</keyword>
<evidence type="ECO:0000256" key="3">
    <source>
        <dbReference type="ARBA" id="ARBA00022598"/>
    </source>
</evidence>
<evidence type="ECO:0000256" key="4">
    <source>
        <dbReference type="ARBA" id="ARBA00022741"/>
    </source>
</evidence>
<evidence type="ECO:0000313" key="13">
    <source>
        <dbReference type="EMBL" id="QTR49634.1"/>
    </source>
</evidence>
<dbReference type="InterPro" id="IPR001412">
    <property type="entry name" value="aa-tRNA-synth_I_CS"/>
</dbReference>
<dbReference type="RefSeq" id="WP_210226473.1">
    <property type="nucleotide sequence ID" value="NZ_CP072800.1"/>
</dbReference>
<dbReference type="HAMAP" id="MF_00123">
    <property type="entry name" value="Arg_tRNA_synth"/>
    <property type="match status" value="1"/>
</dbReference>
<evidence type="ECO:0000256" key="5">
    <source>
        <dbReference type="ARBA" id="ARBA00022840"/>
    </source>
</evidence>
<evidence type="ECO:0000256" key="10">
    <source>
        <dbReference type="RuleBase" id="RU363038"/>
    </source>
</evidence>
<dbReference type="NCBIfam" id="TIGR00456">
    <property type="entry name" value="argS"/>
    <property type="match status" value="1"/>
</dbReference>
<dbReference type="Gene3D" id="1.10.730.10">
    <property type="entry name" value="Isoleucyl-tRNA Synthetase, Domain 1"/>
    <property type="match status" value="1"/>
</dbReference>
<dbReference type="SMART" id="SM00836">
    <property type="entry name" value="DALR_1"/>
    <property type="match status" value="1"/>
</dbReference>
<feature type="short sequence motif" description="'HIGH' region" evidence="9">
    <location>
        <begin position="125"/>
        <end position="135"/>
    </location>
</feature>
<evidence type="ECO:0000256" key="8">
    <source>
        <dbReference type="ARBA" id="ARBA00049339"/>
    </source>
</evidence>
<dbReference type="InterPro" id="IPR001278">
    <property type="entry name" value="Arg-tRNA-ligase"/>
</dbReference>
<dbReference type="CDD" id="cd07956">
    <property type="entry name" value="Anticodon_Ia_Arg"/>
    <property type="match status" value="1"/>
</dbReference>
<evidence type="ECO:0000259" key="11">
    <source>
        <dbReference type="SMART" id="SM00836"/>
    </source>
</evidence>
<dbReference type="InterPro" id="IPR008909">
    <property type="entry name" value="DALR_anticod-bd"/>
</dbReference>
<dbReference type="InterPro" id="IPR014729">
    <property type="entry name" value="Rossmann-like_a/b/a_fold"/>
</dbReference>
<dbReference type="InterPro" id="IPR035684">
    <property type="entry name" value="ArgRS_core"/>
</dbReference>
<evidence type="ECO:0000256" key="2">
    <source>
        <dbReference type="ARBA" id="ARBA00022490"/>
    </source>
</evidence>
<organism evidence="13 14">
    <name type="scientific">Candidatus Thiothrix anitrata</name>
    <dbReference type="NCBI Taxonomy" id="2823902"/>
    <lineage>
        <taxon>Bacteria</taxon>
        <taxon>Pseudomonadati</taxon>
        <taxon>Pseudomonadota</taxon>
        <taxon>Gammaproteobacteria</taxon>
        <taxon>Thiotrichales</taxon>
        <taxon>Thiotrichaceae</taxon>
        <taxon>Thiothrix</taxon>
    </lineage>
</organism>
<protein>
    <recommendedName>
        <fullName evidence="9">Arginine--tRNA ligase</fullName>
        <ecNumber evidence="9">6.1.1.19</ecNumber>
    </recommendedName>
    <alternativeName>
        <fullName evidence="9">Arginyl-tRNA synthetase</fullName>
        <shortName evidence="9">ArgRS</shortName>
    </alternativeName>
</protein>
<dbReference type="SMART" id="SM01016">
    <property type="entry name" value="Arg_tRNA_synt_N"/>
    <property type="match status" value="1"/>
</dbReference>
<name>A0ABX7X6V2_9GAMM</name>
<keyword evidence="14" id="KW-1185">Reference proteome</keyword>
<reference evidence="13 14" key="1">
    <citation type="submission" date="2021-04" db="EMBL/GenBank/DDBJ databases">
        <title>Genomics, taxonomy and metabolism of representatives of sulfur bacteria of the genus Thiothrix: Thiothrix fructosivorans QT, Thiothrix unzii A1T and three new species, Thiothrix subterranea sp. nov., Thiothrix litoralis sp. nov. and 'Candidatus Thiothrix anitrata' sp. nov.</title>
        <authorList>
            <person name="Ravin N.V."/>
            <person name="Smolyakov D."/>
            <person name="Rudenko T.S."/>
            <person name="Mardanov A.V."/>
            <person name="Beletsky A.V."/>
            <person name="Markov N.D."/>
            <person name="Fomenkov A.I."/>
            <person name="Roberts R.J."/>
            <person name="Karnachuk O.V."/>
            <person name="Novikov A."/>
            <person name="Grabovich M.Y."/>
        </authorList>
    </citation>
    <scope>NUCLEOTIDE SEQUENCE [LARGE SCALE GENOMIC DNA]</scope>
    <source>
        <strain evidence="13 14">A52</strain>
    </source>
</reference>
<dbReference type="SUPFAM" id="SSF52374">
    <property type="entry name" value="Nucleotidylyl transferase"/>
    <property type="match status" value="1"/>
</dbReference>
<dbReference type="Pfam" id="PF05746">
    <property type="entry name" value="DALR_1"/>
    <property type="match status" value="1"/>
</dbReference>
<evidence type="ECO:0000256" key="9">
    <source>
        <dbReference type="HAMAP-Rule" id="MF_00123"/>
    </source>
</evidence>
<dbReference type="PANTHER" id="PTHR11956:SF5">
    <property type="entry name" value="ARGININE--TRNA LIGASE, CYTOPLASMIC"/>
    <property type="match status" value="1"/>
</dbReference>
<keyword evidence="7 9" id="KW-0030">Aminoacyl-tRNA synthetase</keyword>
<evidence type="ECO:0000256" key="7">
    <source>
        <dbReference type="ARBA" id="ARBA00023146"/>
    </source>
</evidence>
<dbReference type="EC" id="6.1.1.19" evidence="9"/>
<feature type="domain" description="Arginyl tRNA synthetase N-terminal" evidence="12">
    <location>
        <begin position="5"/>
        <end position="87"/>
    </location>
</feature>
<keyword evidence="2 9" id="KW-0963">Cytoplasm</keyword>
<dbReference type="Gene3D" id="3.40.50.620">
    <property type="entry name" value="HUPs"/>
    <property type="match status" value="1"/>
</dbReference>
<evidence type="ECO:0000259" key="12">
    <source>
        <dbReference type="SMART" id="SM01016"/>
    </source>
</evidence>
<dbReference type="CDD" id="cd00671">
    <property type="entry name" value="ArgRS_core"/>
    <property type="match status" value="1"/>
</dbReference>
<dbReference type="PRINTS" id="PR01038">
    <property type="entry name" value="TRNASYNTHARG"/>
</dbReference>
<dbReference type="InterPro" id="IPR005148">
    <property type="entry name" value="Arg-tRNA-synth_N"/>
</dbReference>
<keyword evidence="6 9" id="KW-0648">Protein biosynthesis</keyword>